<dbReference type="Proteomes" id="UP000204274">
    <property type="component" value="Genome"/>
</dbReference>
<dbReference type="KEGG" id="vg:1403464"/>
<keyword evidence="2" id="KW-1185">Reference proteome</keyword>
<proteinExistence type="predicted"/>
<dbReference type="EMBL" id="U32108">
    <property type="protein sequence ID" value="AAB50029.1"/>
    <property type="molecule type" value="Genomic_RNA"/>
</dbReference>
<dbReference type="OrthoDB" id="39849at10239"/>
<evidence type="ECO:0000313" key="2">
    <source>
        <dbReference type="Proteomes" id="UP000204274"/>
    </source>
</evidence>
<name>Q83071_9VIRU</name>
<organism evidence="1">
    <name type="scientific">Leishmania RNA virus 2 - 1</name>
    <dbReference type="NCBI Taxonomy" id="39116"/>
    <lineage>
        <taxon>Viruses</taxon>
        <taxon>Riboviria</taxon>
        <taxon>Orthornavirae</taxon>
        <taxon>Duplornaviricota</taxon>
        <taxon>Chrymotiviricetes</taxon>
        <taxon>Ghabrivirales</taxon>
        <taxon>Alphatotivirineae</taxon>
        <taxon>Pseudototiviridae</taxon>
        <taxon>Leishmaniavirus</taxon>
        <taxon>Leishmaniavirus ni</taxon>
        <taxon>Leishmania RNA virus 2</taxon>
    </lineage>
</organism>
<dbReference type="RefSeq" id="NP_043463.1">
    <property type="nucleotide sequence ID" value="NC_002064.1"/>
</dbReference>
<evidence type="ECO:0000313" key="1">
    <source>
        <dbReference type="EMBL" id="AAB50029.1"/>
    </source>
</evidence>
<protein>
    <submittedName>
        <fullName evidence="1">Uncharacterized protein</fullName>
    </submittedName>
</protein>
<reference evidence="1" key="1">
    <citation type="journal article" date="1995" name="Virology">
        <title>The complete sequence of Leishmania RNA virus LRV2-1, a virus of an Old World parasite strain.</title>
        <authorList>
            <person name="Scheffter S.M."/>
            <person name="Ro Y.T."/>
            <person name="Chung I.K."/>
            <person name="Patterson J.L."/>
        </authorList>
    </citation>
    <scope>NUCLEOTIDE SEQUENCE [LARGE SCALE GENOMIC DNA]</scope>
</reference>
<dbReference type="GeneID" id="1403464"/>
<accession>Q83071</accession>
<sequence>MVCRSVRPAILILTPVDAGKNRVMGWHPAPYVFQSLVYY</sequence>